<evidence type="ECO:0000259" key="2">
    <source>
        <dbReference type="PROSITE" id="PS50011"/>
    </source>
</evidence>
<dbReference type="SUPFAM" id="SSF56112">
    <property type="entry name" value="Protein kinase-like (PK-like)"/>
    <property type="match status" value="1"/>
</dbReference>
<feature type="region of interest" description="Disordered" evidence="1">
    <location>
        <begin position="518"/>
        <end position="573"/>
    </location>
</feature>
<dbReference type="Gene3D" id="1.10.510.10">
    <property type="entry name" value="Transferase(Phosphotransferase) domain 1"/>
    <property type="match status" value="1"/>
</dbReference>
<keyword evidence="3" id="KW-0418">Kinase</keyword>
<dbReference type="GO" id="GO:0004674">
    <property type="term" value="F:protein serine/threonine kinase activity"/>
    <property type="evidence" value="ECO:0007669"/>
    <property type="project" value="TreeGrafter"/>
</dbReference>
<keyword evidence="3" id="KW-0808">Transferase</keyword>
<protein>
    <submittedName>
        <fullName evidence="3">Kinase-like domain-containing protein</fullName>
    </submittedName>
</protein>
<dbReference type="InterPro" id="IPR001245">
    <property type="entry name" value="Ser-Thr/Tyr_kinase_cat_dom"/>
</dbReference>
<dbReference type="Proteomes" id="UP001362999">
    <property type="component" value="Unassembled WGS sequence"/>
</dbReference>
<name>A0AAV9ZUG1_9AGAR</name>
<feature type="domain" description="Protein kinase" evidence="2">
    <location>
        <begin position="196"/>
        <end position="459"/>
    </location>
</feature>
<evidence type="ECO:0000313" key="4">
    <source>
        <dbReference type="Proteomes" id="UP001362999"/>
    </source>
</evidence>
<feature type="compositionally biased region" description="Polar residues" evidence="1">
    <location>
        <begin position="523"/>
        <end position="540"/>
    </location>
</feature>
<gene>
    <name evidence="3" type="ORF">R3P38DRAFT_3225560</name>
</gene>
<dbReference type="EMBL" id="JAWWNJ010000109">
    <property type="protein sequence ID" value="KAK6992505.1"/>
    <property type="molecule type" value="Genomic_DNA"/>
</dbReference>
<dbReference type="SMART" id="SM00220">
    <property type="entry name" value="S_TKc"/>
    <property type="match status" value="1"/>
</dbReference>
<dbReference type="AlphaFoldDB" id="A0AAV9ZUG1"/>
<keyword evidence="4" id="KW-1185">Reference proteome</keyword>
<evidence type="ECO:0000313" key="3">
    <source>
        <dbReference type="EMBL" id="KAK6992505.1"/>
    </source>
</evidence>
<dbReference type="GO" id="GO:0005524">
    <property type="term" value="F:ATP binding"/>
    <property type="evidence" value="ECO:0007669"/>
    <property type="project" value="InterPro"/>
</dbReference>
<accession>A0AAV9ZUG1</accession>
<dbReference type="InterPro" id="IPR000719">
    <property type="entry name" value="Prot_kinase_dom"/>
</dbReference>
<sequence>MSSTLENNTATRISRYPSFGWLQLNPLAEGNLSSLSDRQKPPSIIDPDDGPEFSLAAGMKRYINHIRFALDILNSCGVFSALGPAWSAQNSNMLVKFWHLVLDPDENLWLFEEQDATELQYHSSDAVDLLRPADTKFPYHLADKLLDRCNTGNHGMKQLLDLELLSEIRPLLFKLMLRLSRTSGLYPRCFSLTGLQKIGKQVAGGGYGDIWKGLLRGQRVCIKMMRIFQKDDIQLAIKAILTNSYNQQCLQLCHPNLLPFFGLYFIEERLCLISPWMDDGNIMEYLRANSVDQEHRISMIMDVALGLEFLHKQATVHGDLKGINILVTPSGRACIADFGLAVIINAMTLRLSSSTTINRAGTVRYQAPELVEPELNGRKTFYTDIYAFAWWKIPFYECPSEIKVMLDVMAGKRPSRAPSCSGSARLDCLWELMQRCWNGDPKMRPSAPEIVGQLMEPKIGATTTSSTIDWDHEFTAQFRRSLNMEPLLPSVNQLERTIFGAEEAERCTECFPDRVSPVESADETATNLHSPDSASDFTQGDHSRKRRREIQLNQPGCVGTTMMEMDPKRRRKE</sequence>
<reference evidence="3 4" key="1">
    <citation type="journal article" date="2024" name="J Genomics">
        <title>Draft genome sequencing and assembly of Favolaschia claudopus CIRM-BRFM 2984 isolated from oak limbs.</title>
        <authorList>
            <person name="Navarro D."/>
            <person name="Drula E."/>
            <person name="Chaduli D."/>
            <person name="Cazenave R."/>
            <person name="Ahrendt S."/>
            <person name="Wang J."/>
            <person name="Lipzen A."/>
            <person name="Daum C."/>
            <person name="Barry K."/>
            <person name="Grigoriev I.V."/>
            <person name="Favel A."/>
            <person name="Rosso M.N."/>
            <person name="Martin F."/>
        </authorList>
    </citation>
    <scope>NUCLEOTIDE SEQUENCE [LARGE SCALE GENOMIC DNA]</scope>
    <source>
        <strain evidence="3 4">CIRM-BRFM 2984</strain>
    </source>
</reference>
<organism evidence="3 4">
    <name type="scientific">Favolaschia claudopus</name>
    <dbReference type="NCBI Taxonomy" id="2862362"/>
    <lineage>
        <taxon>Eukaryota</taxon>
        <taxon>Fungi</taxon>
        <taxon>Dikarya</taxon>
        <taxon>Basidiomycota</taxon>
        <taxon>Agaricomycotina</taxon>
        <taxon>Agaricomycetes</taxon>
        <taxon>Agaricomycetidae</taxon>
        <taxon>Agaricales</taxon>
        <taxon>Marasmiineae</taxon>
        <taxon>Mycenaceae</taxon>
        <taxon>Favolaschia</taxon>
    </lineage>
</organism>
<proteinExistence type="predicted"/>
<dbReference type="InterPro" id="IPR011009">
    <property type="entry name" value="Kinase-like_dom_sf"/>
</dbReference>
<evidence type="ECO:0000256" key="1">
    <source>
        <dbReference type="SAM" id="MobiDB-lite"/>
    </source>
</evidence>
<comment type="caution">
    <text evidence="3">The sequence shown here is derived from an EMBL/GenBank/DDBJ whole genome shotgun (WGS) entry which is preliminary data.</text>
</comment>
<dbReference type="PROSITE" id="PS50011">
    <property type="entry name" value="PROTEIN_KINASE_DOM"/>
    <property type="match status" value="1"/>
</dbReference>
<dbReference type="Pfam" id="PF07714">
    <property type="entry name" value="PK_Tyr_Ser-Thr"/>
    <property type="match status" value="1"/>
</dbReference>
<dbReference type="InterPro" id="IPR051681">
    <property type="entry name" value="Ser/Thr_Kinases-Pseudokinases"/>
</dbReference>
<dbReference type="PANTHER" id="PTHR44329">
    <property type="entry name" value="SERINE/THREONINE-PROTEIN KINASE TNNI3K-RELATED"/>
    <property type="match status" value="1"/>
</dbReference>